<comment type="caution">
    <text evidence="2">The sequence shown here is derived from an EMBL/GenBank/DDBJ whole genome shotgun (WGS) entry which is preliminary data.</text>
</comment>
<evidence type="ECO:0000313" key="3">
    <source>
        <dbReference type="Proteomes" id="UP000027318"/>
    </source>
</evidence>
<keyword evidence="1" id="KW-1133">Transmembrane helix</keyword>
<dbReference type="STRING" id="267850.ADINL_3017"/>
<reference evidence="2 3" key="1">
    <citation type="journal article" date="2005" name="Int. J. Syst. Evol. Microbiol.">
        <title>Nitrincola lacisaponensis gen. nov., sp. nov., a novel alkaliphilic bacterium isolated from an alkaline, saline lake.</title>
        <authorList>
            <person name="Dimitriu P.A."/>
            <person name="Shukla S.K."/>
            <person name="Conradt J."/>
            <person name="Marquez M.C."/>
            <person name="Ventosa A."/>
            <person name="Maglia A."/>
            <person name="Peyton B.M."/>
            <person name="Pinkart H.C."/>
            <person name="Mormile M.R."/>
        </authorList>
    </citation>
    <scope>NUCLEOTIDE SEQUENCE [LARGE SCALE GENOMIC DNA]</scope>
    <source>
        <strain evidence="2 3">4CA</strain>
    </source>
</reference>
<evidence type="ECO:0008006" key="4">
    <source>
        <dbReference type="Google" id="ProtNLM"/>
    </source>
</evidence>
<dbReference type="Proteomes" id="UP000027318">
    <property type="component" value="Unassembled WGS sequence"/>
</dbReference>
<dbReference type="RefSeq" id="WP_036549900.1">
    <property type="nucleotide sequence ID" value="NZ_JBKBNO010000003.1"/>
</dbReference>
<keyword evidence="1" id="KW-0472">Membrane</keyword>
<dbReference type="EMBL" id="JMSZ01000042">
    <property type="protein sequence ID" value="KDE38562.1"/>
    <property type="molecule type" value="Genomic_DNA"/>
</dbReference>
<dbReference type="OrthoDB" id="6087293at2"/>
<proteinExistence type="predicted"/>
<evidence type="ECO:0000256" key="1">
    <source>
        <dbReference type="SAM" id="Phobius"/>
    </source>
</evidence>
<keyword evidence="3" id="KW-1185">Reference proteome</keyword>
<protein>
    <recommendedName>
        <fullName evidence="4">DNA topoisomerase I</fullName>
    </recommendedName>
</protein>
<evidence type="ECO:0000313" key="2">
    <source>
        <dbReference type="EMBL" id="KDE38562.1"/>
    </source>
</evidence>
<gene>
    <name evidence="2" type="ORF">ADINL_3017</name>
</gene>
<sequence length="238" mass="26903">MLSDNLLYVFLIAALGLAALSVNYIITSRERFKENRNARLKWLKEQSEHTLNALAVLKEINCRGDIIDKLNQHALSLIEEIGVLAPDSELMTDISKIKDTTDRTRPKQDAFNNDRAVRKAQIYINFAEKLIIDMSNKGKMTPHLAHTYQQELYWLNVSMVADAHITQGKTLMQQGDKLAALSHFKHAKAILVRAAVPAQQKRDRLQPLQGLIDQLQPKRDLGPGALAETLDAYLKEPQ</sequence>
<accession>A0A063Y233</accession>
<name>A0A063Y233_9GAMM</name>
<dbReference type="AlphaFoldDB" id="A0A063Y233"/>
<feature type="transmembrane region" description="Helical" evidence="1">
    <location>
        <begin position="6"/>
        <end position="26"/>
    </location>
</feature>
<organism evidence="2 3">
    <name type="scientific">Nitrincola lacisaponensis</name>
    <dbReference type="NCBI Taxonomy" id="267850"/>
    <lineage>
        <taxon>Bacteria</taxon>
        <taxon>Pseudomonadati</taxon>
        <taxon>Pseudomonadota</taxon>
        <taxon>Gammaproteobacteria</taxon>
        <taxon>Oceanospirillales</taxon>
        <taxon>Oceanospirillaceae</taxon>
        <taxon>Nitrincola</taxon>
    </lineage>
</organism>
<keyword evidence="1" id="KW-0812">Transmembrane</keyword>